<reference evidence="1 2" key="1">
    <citation type="journal article" date="2024" name="Plant Biotechnol. J.">
        <title>Dendrobium thyrsiflorum genome and its molecular insights into genes involved in important horticultural traits.</title>
        <authorList>
            <person name="Chen B."/>
            <person name="Wang J.Y."/>
            <person name="Zheng P.J."/>
            <person name="Li K.L."/>
            <person name="Liang Y.M."/>
            <person name="Chen X.F."/>
            <person name="Zhang C."/>
            <person name="Zhao X."/>
            <person name="He X."/>
            <person name="Zhang G.Q."/>
            <person name="Liu Z.J."/>
            <person name="Xu Q."/>
        </authorList>
    </citation>
    <scope>NUCLEOTIDE SEQUENCE [LARGE SCALE GENOMIC DNA]</scope>
    <source>
        <strain evidence="1">GZMU011</strain>
    </source>
</reference>
<sequence>MLIVESSGSKRRIQRGQDHQILISLRYSKAQQTVNCGNSSIGLELEIYYLALRVDGGDDRPDQDPMVPSSCAIVIPGILEGIIGYPSNADTKRKIQTHSPVYSSPQ</sequence>
<dbReference type="EMBL" id="JANQDX010000011">
    <property type="protein sequence ID" value="KAL0916231.1"/>
    <property type="molecule type" value="Genomic_DNA"/>
</dbReference>
<gene>
    <name evidence="1" type="ORF">M5K25_013724</name>
</gene>
<dbReference type="Proteomes" id="UP001552299">
    <property type="component" value="Unassembled WGS sequence"/>
</dbReference>
<accession>A0ABD0UU12</accession>
<evidence type="ECO:0000313" key="1">
    <source>
        <dbReference type="EMBL" id="KAL0916231.1"/>
    </source>
</evidence>
<keyword evidence="2" id="KW-1185">Reference proteome</keyword>
<comment type="caution">
    <text evidence="1">The sequence shown here is derived from an EMBL/GenBank/DDBJ whole genome shotgun (WGS) entry which is preliminary data.</text>
</comment>
<name>A0ABD0UU12_DENTH</name>
<organism evidence="1 2">
    <name type="scientific">Dendrobium thyrsiflorum</name>
    <name type="common">Pinecone-like raceme dendrobium</name>
    <name type="synonym">Orchid</name>
    <dbReference type="NCBI Taxonomy" id="117978"/>
    <lineage>
        <taxon>Eukaryota</taxon>
        <taxon>Viridiplantae</taxon>
        <taxon>Streptophyta</taxon>
        <taxon>Embryophyta</taxon>
        <taxon>Tracheophyta</taxon>
        <taxon>Spermatophyta</taxon>
        <taxon>Magnoliopsida</taxon>
        <taxon>Liliopsida</taxon>
        <taxon>Asparagales</taxon>
        <taxon>Orchidaceae</taxon>
        <taxon>Epidendroideae</taxon>
        <taxon>Malaxideae</taxon>
        <taxon>Dendrobiinae</taxon>
        <taxon>Dendrobium</taxon>
    </lineage>
</organism>
<proteinExistence type="predicted"/>
<protein>
    <submittedName>
        <fullName evidence="1">Uncharacterized protein</fullName>
    </submittedName>
</protein>
<evidence type="ECO:0000313" key="2">
    <source>
        <dbReference type="Proteomes" id="UP001552299"/>
    </source>
</evidence>
<dbReference type="AlphaFoldDB" id="A0ABD0UU12"/>